<organism evidence="2 3">
    <name type="scientific">Stephania cephalantha</name>
    <dbReference type="NCBI Taxonomy" id="152367"/>
    <lineage>
        <taxon>Eukaryota</taxon>
        <taxon>Viridiplantae</taxon>
        <taxon>Streptophyta</taxon>
        <taxon>Embryophyta</taxon>
        <taxon>Tracheophyta</taxon>
        <taxon>Spermatophyta</taxon>
        <taxon>Magnoliopsida</taxon>
        <taxon>Ranunculales</taxon>
        <taxon>Menispermaceae</taxon>
        <taxon>Menispermoideae</taxon>
        <taxon>Cissampelideae</taxon>
        <taxon>Stephania</taxon>
    </lineage>
</organism>
<feature type="region of interest" description="Disordered" evidence="1">
    <location>
        <begin position="39"/>
        <end position="60"/>
    </location>
</feature>
<dbReference type="Proteomes" id="UP001419268">
    <property type="component" value="Unassembled WGS sequence"/>
</dbReference>
<dbReference type="EMBL" id="JBBNAG010000011">
    <property type="protein sequence ID" value="KAK9094899.1"/>
    <property type="molecule type" value="Genomic_DNA"/>
</dbReference>
<sequence>MIHNRRIELTQLRGHDIPIHDTELYLSIVEHDDKGRTYGLVGTPSGPRRRHVGAGSSCDI</sequence>
<reference evidence="2 3" key="1">
    <citation type="submission" date="2024-01" db="EMBL/GenBank/DDBJ databases">
        <title>Genome assemblies of Stephania.</title>
        <authorList>
            <person name="Yang L."/>
        </authorList>
    </citation>
    <scope>NUCLEOTIDE SEQUENCE [LARGE SCALE GENOMIC DNA]</scope>
    <source>
        <strain evidence="2">JXDWG</strain>
        <tissue evidence="2">Leaf</tissue>
    </source>
</reference>
<protein>
    <submittedName>
        <fullName evidence="2">Uncharacterized protein</fullName>
    </submittedName>
</protein>
<evidence type="ECO:0000313" key="3">
    <source>
        <dbReference type="Proteomes" id="UP001419268"/>
    </source>
</evidence>
<accession>A0AAP0ETW0</accession>
<dbReference type="AlphaFoldDB" id="A0AAP0ETW0"/>
<evidence type="ECO:0000256" key="1">
    <source>
        <dbReference type="SAM" id="MobiDB-lite"/>
    </source>
</evidence>
<name>A0AAP0ETW0_9MAGN</name>
<keyword evidence="3" id="KW-1185">Reference proteome</keyword>
<evidence type="ECO:0000313" key="2">
    <source>
        <dbReference type="EMBL" id="KAK9094899.1"/>
    </source>
</evidence>
<comment type="caution">
    <text evidence="2">The sequence shown here is derived from an EMBL/GenBank/DDBJ whole genome shotgun (WGS) entry which is preliminary data.</text>
</comment>
<proteinExistence type="predicted"/>
<gene>
    <name evidence="2" type="ORF">Scep_026368</name>
</gene>